<feature type="domain" description="PHD-type" evidence="13">
    <location>
        <begin position="882"/>
        <end position="953"/>
    </location>
</feature>
<evidence type="ECO:0000256" key="7">
    <source>
        <dbReference type="ARBA" id="ARBA00023015"/>
    </source>
</evidence>
<keyword evidence="7" id="KW-0805">Transcription regulation</keyword>
<dbReference type="InterPro" id="IPR036770">
    <property type="entry name" value="Ankyrin_rpt-contain_sf"/>
</dbReference>
<dbReference type="GO" id="GO:0016491">
    <property type="term" value="F:oxidoreductase activity"/>
    <property type="evidence" value="ECO:0007669"/>
    <property type="project" value="UniProtKB-KW"/>
</dbReference>
<dbReference type="OrthoDB" id="194358at2759"/>
<evidence type="ECO:0000313" key="16">
    <source>
        <dbReference type="Proteomes" id="UP000243217"/>
    </source>
</evidence>
<evidence type="ECO:0000256" key="9">
    <source>
        <dbReference type="ARBA" id="ARBA00023242"/>
    </source>
</evidence>
<dbReference type="SUPFAM" id="SSF48403">
    <property type="entry name" value="Ankyrin repeat"/>
    <property type="match status" value="1"/>
</dbReference>
<dbReference type="InterPro" id="IPR002110">
    <property type="entry name" value="Ankyrin_rpt"/>
</dbReference>
<feature type="compositionally biased region" description="Low complexity" evidence="12">
    <location>
        <begin position="760"/>
        <end position="774"/>
    </location>
</feature>
<dbReference type="GO" id="GO:0005634">
    <property type="term" value="C:nucleus"/>
    <property type="evidence" value="ECO:0007669"/>
    <property type="project" value="UniProtKB-SubCell"/>
</dbReference>
<evidence type="ECO:0000256" key="12">
    <source>
        <dbReference type="SAM" id="MobiDB-lite"/>
    </source>
</evidence>
<dbReference type="SMART" id="SM00248">
    <property type="entry name" value="ANK"/>
    <property type="match status" value="6"/>
</dbReference>
<dbReference type="PROSITE" id="PS50088">
    <property type="entry name" value="ANK_REPEAT"/>
    <property type="match status" value="2"/>
</dbReference>
<name>A0A1V9ZHL5_9STRA</name>
<dbReference type="Gene3D" id="2.60.120.650">
    <property type="entry name" value="Cupin"/>
    <property type="match status" value="1"/>
</dbReference>
<dbReference type="EMBL" id="JNBS01001907">
    <property type="protein sequence ID" value="OQR97479.1"/>
    <property type="molecule type" value="Genomic_DNA"/>
</dbReference>
<dbReference type="InterPro" id="IPR019787">
    <property type="entry name" value="Znf_PHD-finger"/>
</dbReference>
<dbReference type="Gene3D" id="3.30.40.10">
    <property type="entry name" value="Zinc/RING finger domain, C3HC4 (zinc finger)"/>
    <property type="match status" value="2"/>
</dbReference>
<dbReference type="CDD" id="cd15556">
    <property type="entry name" value="PHD_MMD1_like"/>
    <property type="match status" value="1"/>
</dbReference>
<dbReference type="Proteomes" id="UP000243217">
    <property type="component" value="Unassembled WGS sequence"/>
</dbReference>
<evidence type="ECO:0000256" key="1">
    <source>
        <dbReference type="ARBA" id="ARBA00004123"/>
    </source>
</evidence>
<feature type="repeat" description="ANK" evidence="10">
    <location>
        <begin position="67"/>
        <end position="101"/>
    </location>
</feature>
<evidence type="ECO:0000259" key="14">
    <source>
        <dbReference type="PROSITE" id="PS51184"/>
    </source>
</evidence>
<evidence type="ECO:0000256" key="8">
    <source>
        <dbReference type="ARBA" id="ARBA00023163"/>
    </source>
</evidence>
<dbReference type="InterPro" id="IPR019786">
    <property type="entry name" value="Zinc_finger_PHD-type_CS"/>
</dbReference>
<feature type="compositionally biased region" description="Low complexity" evidence="12">
    <location>
        <begin position="739"/>
        <end position="753"/>
    </location>
</feature>
<dbReference type="InterPro" id="IPR003347">
    <property type="entry name" value="JmjC_dom"/>
</dbReference>
<dbReference type="InterPro" id="IPR011011">
    <property type="entry name" value="Znf_FYVE_PHD"/>
</dbReference>
<evidence type="ECO:0000256" key="11">
    <source>
        <dbReference type="PROSITE-ProRule" id="PRU00146"/>
    </source>
</evidence>
<dbReference type="SUPFAM" id="SSF57903">
    <property type="entry name" value="FYVE/PHD zinc finger"/>
    <property type="match status" value="2"/>
</dbReference>
<feature type="region of interest" description="Disordered" evidence="12">
    <location>
        <begin position="959"/>
        <end position="1058"/>
    </location>
</feature>
<dbReference type="PROSITE" id="PS50016">
    <property type="entry name" value="ZF_PHD_2"/>
    <property type="match status" value="1"/>
</dbReference>
<dbReference type="Pfam" id="PF12796">
    <property type="entry name" value="Ank_2"/>
    <property type="match status" value="1"/>
</dbReference>
<feature type="repeat" description="ANK" evidence="10">
    <location>
        <begin position="34"/>
        <end position="66"/>
    </location>
</feature>
<feature type="domain" description="JmjC" evidence="14">
    <location>
        <begin position="515"/>
        <end position="664"/>
    </location>
</feature>
<keyword evidence="16" id="KW-1185">Reference proteome</keyword>
<keyword evidence="10" id="KW-0040">ANK repeat</keyword>
<keyword evidence="9" id="KW-0539">Nucleus</keyword>
<evidence type="ECO:0000259" key="13">
    <source>
        <dbReference type="PROSITE" id="PS50016"/>
    </source>
</evidence>
<protein>
    <submittedName>
        <fullName evidence="15">Uncharacterized protein</fullName>
    </submittedName>
</protein>
<keyword evidence="2" id="KW-0479">Metal-binding</keyword>
<dbReference type="Gene3D" id="1.25.40.20">
    <property type="entry name" value="Ankyrin repeat-containing domain"/>
    <property type="match status" value="3"/>
</dbReference>
<dbReference type="PROSITE" id="PS50297">
    <property type="entry name" value="ANK_REP_REGION"/>
    <property type="match status" value="1"/>
</dbReference>
<keyword evidence="3 11" id="KW-0863">Zinc-finger</keyword>
<keyword evidence="8" id="KW-0804">Transcription</keyword>
<dbReference type="SMART" id="SM00249">
    <property type="entry name" value="PHD"/>
    <property type="match status" value="2"/>
</dbReference>
<evidence type="ECO:0000313" key="15">
    <source>
        <dbReference type="EMBL" id="OQR97479.1"/>
    </source>
</evidence>
<dbReference type="GO" id="GO:0008270">
    <property type="term" value="F:zinc ion binding"/>
    <property type="evidence" value="ECO:0007669"/>
    <property type="project" value="UniProtKB-KW"/>
</dbReference>
<evidence type="ECO:0000256" key="5">
    <source>
        <dbReference type="ARBA" id="ARBA00023002"/>
    </source>
</evidence>
<reference evidence="15 16" key="1">
    <citation type="journal article" date="2014" name="Genome Biol. Evol.">
        <title>The secreted proteins of Achlya hypogyna and Thraustotheca clavata identify the ancestral oomycete secretome and reveal gene acquisitions by horizontal gene transfer.</title>
        <authorList>
            <person name="Misner I."/>
            <person name="Blouin N."/>
            <person name="Leonard G."/>
            <person name="Richards T.A."/>
            <person name="Lane C.E."/>
        </authorList>
    </citation>
    <scope>NUCLEOTIDE SEQUENCE [LARGE SCALE GENOMIC DNA]</scope>
    <source>
        <strain evidence="15 16">ATCC 34112</strain>
    </source>
</reference>
<dbReference type="AlphaFoldDB" id="A0A1V9ZHL5"/>
<feature type="compositionally biased region" description="Acidic residues" evidence="12">
    <location>
        <begin position="981"/>
        <end position="1007"/>
    </location>
</feature>
<evidence type="ECO:0000256" key="3">
    <source>
        <dbReference type="ARBA" id="ARBA00022771"/>
    </source>
</evidence>
<dbReference type="PANTHER" id="PTHR23123">
    <property type="entry name" value="PHD/F-BOX CONTAINING PROTEIN"/>
    <property type="match status" value="1"/>
</dbReference>
<keyword evidence="5" id="KW-0560">Oxidoreductase</keyword>
<dbReference type="InterPro" id="IPR001965">
    <property type="entry name" value="Znf_PHD"/>
</dbReference>
<evidence type="ECO:0000256" key="10">
    <source>
        <dbReference type="PROSITE-ProRule" id="PRU00023"/>
    </source>
</evidence>
<evidence type="ECO:0000256" key="4">
    <source>
        <dbReference type="ARBA" id="ARBA00022833"/>
    </source>
</evidence>
<evidence type="ECO:0000256" key="2">
    <source>
        <dbReference type="ARBA" id="ARBA00022723"/>
    </source>
</evidence>
<dbReference type="PROSITE" id="PS01359">
    <property type="entry name" value="ZF_PHD_1"/>
    <property type="match status" value="1"/>
</dbReference>
<keyword evidence="4" id="KW-0862">Zinc</keyword>
<keyword evidence="6" id="KW-0408">Iron</keyword>
<feature type="region of interest" description="Disordered" evidence="12">
    <location>
        <begin position="739"/>
        <end position="794"/>
    </location>
</feature>
<dbReference type="InterPro" id="IPR058054">
    <property type="entry name" value="Znf_MS1-like"/>
</dbReference>
<evidence type="ECO:0000256" key="6">
    <source>
        <dbReference type="ARBA" id="ARBA00023004"/>
    </source>
</evidence>
<accession>A0A1V9ZHL5</accession>
<proteinExistence type="predicted"/>
<dbReference type="SUPFAM" id="SSF51197">
    <property type="entry name" value="Clavaminate synthase-like"/>
    <property type="match status" value="1"/>
</dbReference>
<dbReference type="SMART" id="SM00558">
    <property type="entry name" value="JmjC"/>
    <property type="match status" value="1"/>
</dbReference>
<dbReference type="PROSITE" id="PS51184">
    <property type="entry name" value="JMJC"/>
    <property type="match status" value="1"/>
</dbReference>
<dbReference type="InterPro" id="IPR050690">
    <property type="entry name" value="JHDM1_Histone_Demethylase"/>
</dbReference>
<comment type="caution">
    <text evidence="15">The sequence shown here is derived from an EMBL/GenBank/DDBJ whole genome shotgun (WGS) entry which is preliminary data.</text>
</comment>
<sequence length="1074" mass="119616">MSADDVWSVVQGRYDVHRLTKMLAGKTIKGMEMDGWSPLHYACENRDVTSIGILIEAGGDVNGVDEVGYTPLHLLCKNCEVNDIALGELVAAGANVNACTTDEKKVTPLHLLCMNERVQVSLLGILLALPKADMNAIDGDGNTPLHYLASNHAIQEDTLLLAIKEESHRPRIQSTIQNQFKATAMHYLCQNAQVSPRMLHFMLCLPGTNPNLRDNIGNSPLHALCENSRVSIDHLREFLRSNVPSSDTTMVNSFGKRPFDSLTSSDCITFIQSFAPPQDVPPSFTSSIAGGEDVSELNGPLLSALTAWNASLPPFDDAFYVAICCEPAFEATYSQVQELSLQLRENPSSSELWNAWETQLSAWRRCVILAFVSLVPPSTWASYTTKYHRSMPADILSAQKLIQEAWNQHQDRRDRLAAIEHSLLYRDGHGADRKRRERLQGLGFSSACIVENRSTIGIAGPKAPYSLDRLNDLLQKESAQFTVVDSDTRAKHESWRLEQWYRYLAMPPSQRHARLRLEAISSCFSVPSIVNEIGWIEKYQPSLTPTPRVLKVYSKDSFEEYTFGESGASLWYTVLKGHQNIHLIRPTEENLAAFQQWRLGNEKIPFEKLIQSCTSTKLKTGETLFVPTGWIYATFALEDSIVYQGSFLHGLNLTTQWQCYHLDRQVQRVFPGISKLVWHLACTYLKSRDHTAIKLLLPVLQEKTNAVDDVSQAVLKEYGQVSRASVISQLFAAIGSKSVSGLGDTSSSSSSSSSDEDDTSSSSDSDSSSSSGSDVENAYPKFKRENVTPPPRKLQDHVIVKIAEAYPLKSSMVPKAHSISTPKSAKKKKTKPNKNDWYFDCQCGQTGHNYDDGKRMVQCEICSTWQHTSCAGIPDDNEPSSGYTCMKCTQASTPNAGDWMVNCSCGINAKNYDDGSRMVACDRCNTWQHTLCAGIPIDQEPPEDYVCIACLSKKHQQKAVKSPKTAATKKSNRKKTKRELDADEVHDDIEDEDAMIDDDDDDEDEELVPAKKKSRSAMAAVKKPKSSEIVRPPIPSMATPSITKPTSSKHKKQPTSVRERLVKKLKMKPQWGRM</sequence>
<dbReference type="Pfam" id="PF00628">
    <property type="entry name" value="PHD"/>
    <property type="match status" value="2"/>
</dbReference>
<organism evidence="15 16">
    <name type="scientific">Thraustotheca clavata</name>
    <dbReference type="NCBI Taxonomy" id="74557"/>
    <lineage>
        <taxon>Eukaryota</taxon>
        <taxon>Sar</taxon>
        <taxon>Stramenopiles</taxon>
        <taxon>Oomycota</taxon>
        <taxon>Saprolegniomycetes</taxon>
        <taxon>Saprolegniales</taxon>
        <taxon>Achlyaceae</taxon>
        <taxon>Thraustotheca</taxon>
    </lineage>
</organism>
<dbReference type="InterPro" id="IPR013083">
    <property type="entry name" value="Znf_RING/FYVE/PHD"/>
</dbReference>
<comment type="subcellular location">
    <subcellularLocation>
        <location evidence="1">Nucleus</location>
    </subcellularLocation>
</comment>
<dbReference type="STRING" id="74557.A0A1V9ZHL5"/>
<gene>
    <name evidence="15" type="ORF">THRCLA_06931</name>
</gene>